<evidence type="ECO:0000313" key="3">
    <source>
        <dbReference type="Proteomes" id="UP000713904"/>
    </source>
</evidence>
<dbReference type="RefSeq" id="WP_185623567.1">
    <property type="nucleotide sequence ID" value="NZ_JABGBW010000001.1"/>
</dbReference>
<comment type="caution">
    <text evidence="2">The sequence shown here is derived from an EMBL/GenBank/DDBJ whole genome shotgun (WGS) entry which is preliminary data.</text>
</comment>
<dbReference type="Pfam" id="PF20563">
    <property type="entry name" value="DUF6773"/>
    <property type="match status" value="1"/>
</dbReference>
<reference evidence="2 3" key="1">
    <citation type="submission" date="2020-05" db="EMBL/GenBank/DDBJ databases">
        <title>Draft genome of xy-202 and genomic insight in genome of the genus Peptostreptococcus.</title>
        <authorList>
            <person name="Zhang Z."/>
        </authorList>
    </citation>
    <scope>NUCLEOTIDE SEQUENCE [LARGE SCALE GENOMIC DNA]</scope>
    <source>
        <strain evidence="2 3">DSM 27025</strain>
    </source>
</reference>
<keyword evidence="3" id="KW-1185">Reference proteome</keyword>
<dbReference type="EMBL" id="JABGBW010000001">
    <property type="protein sequence ID" value="MBC2575569.1"/>
    <property type="molecule type" value="Genomic_DNA"/>
</dbReference>
<gene>
    <name evidence="2" type="ORF">HLB29_02605</name>
</gene>
<keyword evidence="1" id="KW-0812">Transmembrane</keyword>
<evidence type="ECO:0000313" key="2">
    <source>
        <dbReference type="EMBL" id="MBC2575569.1"/>
    </source>
</evidence>
<evidence type="ECO:0000256" key="1">
    <source>
        <dbReference type="SAM" id="Phobius"/>
    </source>
</evidence>
<accession>A0ABR6TJJ5</accession>
<feature type="transmembrane region" description="Helical" evidence="1">
    <location>
        <begin position="84"/>
        <end position="102"/>
    </location>
</feature>
<feature type="transmembrane region" description="Helical" evidence="1">
    <location>
        <begin position="21"/>
        <end position="41"/>
    </location>
</feature>
<feature type="transmembrane region" description="Helical" evidence="1">
    <location>
        <begin position="108"/>
        <end position="129"/>
    </location>
</feature>
<dbReference type="InterPro" id="IPR046664">
    <property type="entry name" value="DUF6773"/>
</dbReference>
<name>A0ABR6TJJ5_9FIRM</name>
<keyword evidence="1" id="KW-1133">Transmembrane helix</keyword>
<proteinExistence type="predicted"/>
<organism evidence="2 3">
    <name type="scientific">Peptostreptococcus canis</name>
    <dbReference type="NCBI Taxonomy" id="1159213"/>
    <lineage>
        <taxon>Bacteria</taxon>
        <taxon>Bacillati</taxon>
        <taxon>Bacillota</taxon>
        <taxon>Clostridia</taxon>
        <taxon>Peptostreptococcales</taxon>
        <taxon>Peptostreptococcaceae</taxon>
        <taxon>Peptostreptococcus</taxon>
    </lineage>
</organism>
<dbReference type="Proteomes" id="UP000713904">
    <property type="component" value="Unassembled WGS sequence"/>
</dbReference>
<keyword evidence="1" id="KW-0472">Membrane</keyword>
<feature type="transmembrane region" description="Helical" evidence="1">
    <location>
        <begin position="47"/>
        <end position="64"/>
    </location>
</feature>
<sequence length="152" mass="17472">MKNSQIQDERILAEKRKIQSKGYGFIIYILLISVIVQQFLLVAPFKQYAVEFILLIGCGLYNIISYNMKGINTWNVEGNSKINILRSALFSGICSVILYVFLSGQDDFVNLVIYYVVFVIFFFGLEMTVTTLNSKKQKSIDKRINDDDIETK</sequence>
<protein>
    <submittedName>
        <fullName evidence="2">Uncharacterized protein</fullName>
    </submittedName>
</protein>